<dbReference type="PANTHER" id="PTHR11592:SF78">
    <property type="entry name" value="GLUTATHIONE PEROXIDASE"/>
    <property type="match status" value="1"/>
</dbReference>
<dbReference type="GO" id="GO:0004602">
    <property type="term" value="F:glutathione peroxidase activity"/>
    <property type="evidence" value="ECO:0007669"/>
    <property type="project" value="UniProtKB-EC"/>
</dbReference>
<dbReference type="PIRSF" id="PIRSF000303">
    <property type="entry name" value="Glutathion_perox"/>
    <property type="match status" value="1"/>
</dbReference>
<evidence type="ECO:0000256" key="5">
    <source>
        <dbReference type="ARBA" id="ARBA00069346"/>
    </source>
</evidence>
<evidence type="ECO:0000256" key="3">
    <source>
        <dbReference type="ARBA" id="ARBA00022559"/>
    </source>
</evidence>
<dbReference type="PANTHER" id="PTHR11592">
    <property type="entry name" value="GLUTATHIONE PEROXIDASE"/>
    <property type="match status" value="1"/>
</dbReference>
<gene>
    <name evidence="8" type="ORF">FC66_GL000661</name>
</gene>
<comment type="caution">
    <text evidence="8">The sequence shown here is derived from an EMBL/GenBank/DDBJ whole genome shotgun (WGS) entry which is preliminary data.</text>
</comment>
<dbReference type="PRINTS" id="PR01011">
    <property type="entry name" value="GLUTPROXDASE"/>
</dbReference>
<evidence type="ECO:0000256" key="1">
    <source>
        <dbReference type="ARBA" id="ARBA00000217"/>
    </source>
</evidence>
<evidence type="ECO:0000256" key="6">
    <source>
        <dbReference type="PIRSR" id="PIRSR000303-1"/>
    </source>
</evidence>
<dbReference type="Proteomes" id="UP000051450">
    <property type="component" value="Unassembled WGS sequence"/>
</dbReference>
<dbReference type="Pfam" id="PF00255">
    <property type="entry name" value="GSHPx"/>
    <property type="match status" value="1"/>
</dbReference>
<keyword evidence="3 7" id="KW-0575">Peroxidase</keyword>
<evidence type="ECO:0000256" key="2">
    <source>
        <dbReference type="ARBA" id="ARBA00006926"/>
    </source>
</evidence>
<evidence type="ECO:0000313" key="9">
    <source>
        <dbReference type="Proteomes" id="UP000051450"/>
    </source>
</evidence>
<dbReference type="SUPFAM" id="SSF52833">
    <property type="entry name" value="Thioredoxin-like"/>
    <property type="match status" value="1"/>
</dbReference>
<name>A0A0R1HIM8_9LACO</name>
<organism evidence="8 9">
    <name type="scientific">Dellaglioa algida DSM 15638</name>
    <dbReference type="NCBI Taxonomy" id="1423719"/>
    <lineage>
        <taxon>Bacteria</taxon>
        <taxon>Bacillati</taxon>
        <taxon>Bacillota</taxon>
        <taxon>Bacilli</taxon>
        <taxon>Lactobacillales</taxon>
        <taxon>Lactobacillaceae</taxon>
        <taxon>Dellaglioa</taxon>
    </lineage>
</organism>
<keyword evidence="9" id="KW-1185">Reference proteome</keyword>
<dbReference type="InterPro" id="IPR000889">
    <property type="entry name" value="Glutathione_peroxidase"/>
</dbReference>
<dbReference type="STRING" id="1423719.FC66_GL000661"/>
<dbReference type="FunFam" id="3.40.30.10:FF:000010">
    <property type="entry name" value="Glutathione peroxidase"/>
    <property type="match status" value="1"/>
</dbReference>
<evidence type="ECO:0000313" key="8">
    <source>
        <dbReference type="EMBL" id="KRK46160.1"/>
    </source>
</evidence>
<dbReference type="InterPro" id="IPR036249">
    <property type="entry name" value="Thioredoxin-like_sf"/>
</dbReference>
<reference evidence="8 9" key="1">
    <citation type="journal article" date="2015" name="Genome Announc.">
        <title>Expanding the biotechnology potential of lactobacilli through comparative genomics of 213 strains and associated genera.</title>
        <authorList>
            <person name="Sun Z."/>
            <person name="Harris H.M."/>
            <person name="McCann A."/>
            <person name="Guo C."/>
            <person name="Argimon S."/>
            <person name="Zhang W."/>
            <person name="Yang X."/>
            <person name="Jeffery I.B."/>
            <person name="Cooney J.C."/>
            <person name="Kagawa T.F."/>
            <person name="Liu W."/>
            <person name="Song Y."/>
            <person name="Salvetti E."/>
            <person name="Wrobel A."/>
            <person name="Rasinkangas P."/>
            <person name="Parkhill J."/>
            <person name="Rea M.C."/>
            <person name="O'Sullivan O."/>
            <person name="Ritari J."/>
            <person name="Douillard F.P."/>
            <person name="Paul Ross R."/>
            <person name="Yang R."/>
            <person name="Briner A.E."/>
            <person name="Felis G.E."/>
            <person name="de Vos W.M."/>
            <person name="Barrangou R."/>
            <person name="Klaenhammer T.R."/>
            <person name="Caufield P.W."/>
            <person name="Cui Y."/>
            <person name="Zhang H."/>
            <person name="O'Toole P.W."/>
        </authorList>
    </citation>
    <scope>NUCLEOTIDE SEQUENCE [LARGE SCALE GENOMIC DNA]</scope>
    <source>
        <strain evidence="8 9">DSM 15638</strain>
    </source>
</reference>
<proteinExistence type="inferred from homology"/>
<dbReference type="Gene3D" id="3.40.30.10">
    <property type="entry name" value="Glutaredoxin"/>
    <property type="match status" value="1"/>
</dbReference>
<dbReference type="PATRIC" id="fig|1423719.4.peg.671"/>
<dbReference type="EMBL" id="AZDI01000002">
    <property type="protein sequence ID" value="KRK46160.1"/>
    <property type="molecule type" value="Genomic_DNA"/>
</dbReference>
<evidence type="ECO:0000256" key="4">
    <source>
        <dbReference type="ARBA" id="ARBA00023002"/>
    </source>
</evidence>
<dbReference type="InterPro" id="IPR029759">
    <property type="entry name" value="GPX_AS"/>
</dbReference>
<dbReference type="InterPro" id="IPR029760">
    <property type="entry name" value="GPX_CS"/>
</dbReference>
<dbReference type="PROSITE" id="PS51355">
    <property type="entry name" value="GLUTATHIONE_PEROXID_3"/>
    <property type="match status" value="1"/>
</dbReference>
<sequence length="163" mass="18494">MSGGIMMSIYDYQVTLENGDVYSLEKYVGHPLLIVNTATKCGFAPQFKQLEQLYEDYQDQGLVVLGFPSNQFHQELDDDAQAAAVCRTTYGVTFPMHTIRNVNGKDALPLFTYLTAETKGTFGRSIKWNFTKFMVDRNGQVVKRFAPKTDPLKMIPEIEKLVH</sequence>
<dbReference type="AlphaFoldDB" id="A0A0R1HIM8"/>
<dbReference type="PROSITE" id="PS00460">
    <property type="entry name" value="GLUTATHIONE_PEROXID_1"/>
    <property type="match status" value="1"/>
</dbReference>
<evidence type="ECO:0000256" key="7">
    <source>
        <dbReference type="RuleBase" id="RU000499"/>
    </source>
</evidence>
<dbReference type="PROSITE" id="PS00763">
    <property type="entry name" value="GLUTATHIONE_PEROXID_2"/>
    <property type="match status" value="1"/>
</dbReference>
<dbReference type="CDD" id="cd00340">
    <property type="entry name" value="GSH_Peroxidase"/>
    <property type="match status" value="1"/>
</dbReference>
<protein>
    <recommendedName>
        <fullName evidence="5 7">Glutathione peroxidase</fullName>
    </recommendedName>
</protein>
<feature type="active site" evidence="6">
    <location>
        <position position="41"/>
    </location>
</feature>
<dbReference type="GO" id="GO:0034599">
    <property type="term" value="P:cellular response to oxidative stress"/>
    <property type="evidence" value="ECO:0007669"/>
    <property type="project" value="TreeGrafter"/>
</dbReference>
<keyword evidence="4 7" id="KW-0560">Oxidoreductase</keyword>
<comment type="similarity">
    <text evidence="2 7">Belongs to the glutathione peroxidase family.</text>
</comment>
<comment type="catalytic activity">
    <reaction evidence="1">
        <text>2 glutathione + H2O2 = glutathione disulfide + 2 H2O</text>
        <dbReference type="Rhea" id="RHEA:16833"/>
        <dbReference type="ChEBI" id="CHEBI:15377"/>
        <dbReference type="ChEBI" id="CHEBI:16240"/>
        <dbReference type="ChEBI" id="CHEBI:57925"/>
        <dbReference type="ChEBI" id="CHEBI:58297"/>
        <dbReference type="EC" id="1.11.1.9"/>
    </reaction>
</comment>
<accession>A0A0R1HIM8</accession>